<dbReference type="EMBL" id="JACHIE010000003">
    <property type="protein sequence ID" value="MBB6456494.1"/>
    <property type="molecule type" value="Genomic_DNA"/>
</dbReference>
<dbReference type="InterPro" id="IPR047057">
    <property type="entry name" value="MerR_fam"/>
</dbReference>
<dbReference type="Gene3D" id="1.10.1660.10">
    <property type="match status" value="1"/>
</dbReference>
<sequence length="201" mass="22334">MTIDGTVPHRESAHDVPDAEMDVSESGSCEKGPHAFRTISEVADELHVPQHTLRLWETQFHQVRPLKRGGGRRYYRPEDVVLLTRIADLLYNQGYTVKGVQRLLQEKAVLQMAAVPQSVDIVTSDGNSMADAELVEEMQTQDVALIADYQQVEAVVAELPAAVEAGLEQALVQLMGQNVRLRSDLADVLVELEAIRRKILV</sequence>
<keyword evidence="5" id="KW-1185">Reference proteome</keyword>
<gene>
    <name evidence="4" type="ORF">HNR55_001068</name>
</gene>
<reference evidence="4 5" key="1">
    <citation type="submission" date="2020-08" db="EMBL/GenBank/DDBJ databases">
        <title>Genomic Encyclopedia of Type Strains, Phase IV (KMG-IV): sequencing the most valuable type-strain genomes for metagenomic binning, comparative biology and taxonomic classification.</title>
        <authorList>
            <person name="Goeker M."/>
        </authorList>
    </citation>
    <scope>NUCLEOTIDE SEQUENCE [LARGE SCALE GENOMIC DNA]</scope>
    <source>
        <strain evidence="4 5">DSM 4491</strain>
    </source>
</reference>
<dbReference type="Pfam" id="PF13411">
    <property type="entry name" value="MerR_1"/>
    <property type="match status" value="1"/>
</dbReference>
<organism evidence="4 5">
    <name type="scientific">Acetobacter lovaniensis</name>
    <dbReference type="NCBI Taxonomy" id="104100"/>
    <lineage>
        <taxon>Bacteria</taxon>
        <taxon>Pseudomonadati</taxon>
        <taxon>Pseudomonadota</taxon>
        <taxon>Alphaproteobacteria</taxon>
        <taxon>Acetobacterales</taxon>
        <taxon>Acetobacteraceae</taxon>
        <taxon>Acetobacter</taxon>
    </lineage>
</organism>
<dbReference type="PROSITE" id="PS50937">
    <property type="entry name" value="HTH_MERR_2"/>
    <property type="match status" value="1"/>
</dbReference>
<evidence type="ECO:0000256" key="1">
    <source>
        <dbReference type="ARBA" id="ARBA00023125"/>
    </source>
</evidence>
<dbReference type="AlphaFoldDB" id="A0A841QDZ7"/>
<dbReference type="SMART" id="SM00422">
    <property type="entry name" value="HTH_MERR"/>
    <property type="match status" value="1"/>
</dbReference>
<evidence type="ECO:0000313" key="5">
    <source>
        <dbReference type="Proteomes" id="UP000578000"/>
    </source>
</evidence>
<dbReference type="PANTHER" id="PTHR30204:SF15">
    <property type="entry name" value="BLL5018 PROTEIN"/>
    <property type="match status" value="1"/>
</dbReference>
<protein>
    <submittedName>
        <fullName evidence="4">DNA-binding transcriptional MerR regulator</fullName>
    </submittedName>
</protein>
<feature type="compositionally biased region" description="Basic and acidic residues" evidence="2">
    <location>
        <begin position="7"/>
        <end position="17"/>
    </location>
</feature>
<evidence type="ECO:0000259" key="3">
    <source>
        <dbReference type="PROSITE" id="PS50937"/>
    </source>
</evidence>
<feature type="region of interest" description="Disordered" evidence="2">
    <location>
        <begin position="1"/>
        <end position="32"/>
    </location>
</feature>
<dbReference type="SUPFAM" id="SSF46955">
    <property type="entry name" value="Putative DNA-binding domain"/>
    <property type="match status" value="1"/>
</dbReference>
<feature type="domain" description="HTH merR-type" evidence="3">
    <location>
        <begin position="38"/>
        <end position="106"/>
    </location>
</feature>
<dbReference type="InterPro" id="IPR009061">
    <property type="entry name" value="DNA-bd_dom_put_sf"/>
</dbReference>
<dbReference type="PANTHER" id="PTHR30204">
    <property type="entry name" value="REDOX-CYCLING DRUG-SENSING TRANSCRIPTIONAL ACTIVATOR SOXR"/>
    <property type="match status" value="1"/>
</dbReference>
<comment type="caution">
    <text evidence="4">The sequence shown here is derived from an EMBL/GenBank/DDBJ whole genome shotgun (WGS) entry which is preliminary data.</text>
</comment>
<keyword evidence="1 4" id="KW-0238">DNA-binding</keyword>
<dbReference type="Proteomes" id="UP000578000">
    <property type="component" value="Unassembled WGS sequence"/>
</dbReference>
<accession>A0A841QDZ7</accession>
<proteinExistence type="predicted"/>
<dbReference type="InterPro" id="IPR000551">
    <property type="entry name" value="MerR-type_HTH_dom"/>
</dbReference>
<dbReference type="GO" id="GO:0003700">
    <property type="term" value="F:DNA-binding transcription factor activity"/>
    <property type="evidence" value="ECO:0007669"/>
    <property type="project" value="InterPro"/>
</dbReference>
<evidence type="ECO:0000313" key="4">
    <source>
        <dbReference type="EMBL" id="MBB6456494.1"/>
    </source>
</evidence>
<evidence type="ECO:0000256" key="2">
    <source>
        <dbReference type="SAM" id="MobiDB-lite"/>
    </source>
</evidence>
<name>A0A841QDZ7_9PROT</name>
<dbReference type="CDD" id="cd04765">
    <property type="entry name" value="HTH_MlrA-like_sg2"/>
    <property type="match status" value="1"/>
</dbReference>
<dbReference type="GO" id="GO:0003677">
    <property type="term" value="F:DNA binding"/>
    <property type="evidence" value="ECO:0007669"/>
    <property type="project" value="UniProtKB-KW"/>
</dbReference>